<keyword evidence="2 3" id="KW-0040">ANK repeat</keyword>
<feature type="region of interest" description="Disordered" evidence="4">
    <location>
        <begin position="93"/>
        <end position="115"/>
    </location>
</feature>
<dbReference type="Proteomes" id="UP000078397">
    <property type="component" value="Unassembled WGS sequence"/>
</dbReference>
<evidence type="ECO:0000313" key="6">
    <source>
        <dbReference type="Proteomes" id="UP000078397"/>
    </source>
</evidence>
<dbReference type="KEGG" id="pchm:VFPPC_16619"/>
<proteinExistence type="predicted"/>
<dbReference type="PROSITE" id="PS50297">
    <property type="entry name" value="ANK_REP_REGION"/>
    <property type="match status" value="1"/>
</dbReference>
<reference evidence="5 6" key="1">
    <citation type="journal article" date="2016" name="PLoS Pathog.">
        <title>Biosynthesis of antibiotic leucinostatins in bio-control fungus Purpureocillium lilacinum and their inhibition on phytophthora revealed by genome mining.</title>
        <authorList>
            <person name="Wang G."/>
            <person name="Liu Z."/>
            <person name="Lin R."/>
            <person name="Li E."/>
            <person name="Mao Z."/>
            <person name="Ling J."/>
            <person name="Yang Y."/>
            <person name="Yin W.B."/>
            <person name="Xie B."/>
        </authorList>
    </citation>
    <scope>NUCLEOTIDE SEQUENCE [LARGE SCALE GENOMIC DNA]</scope>
    <source>
        <strain evidence="5">170</strain>
    </source>
</reference>
<dbReference type="AlphaFoldDB" id="A0A179F9P4"/>
<sequence length="115" mass="12198">MSKQRIPVENFALCGCLWKDFPGTDIVGGCGITKCYQPEFTNRAALGGHGDIARMLLMHQALYDVRDETGETPLALATAGGHSDILELLIEEGASVETEDGSGDAPVDTTGSQEN</sequence>
<dbReference type="SMART" id="SM00248">
    <property type="entry name" value="ANK"/>
    <property type="match status" value="1"/>
</dbReference>
<dbReference type="EMBL" id="LSBJ02000007">
    <property type="protein sequence ID" value="OAQ62172.1"/>
    <property type="molecule type" value="Genomic_DNA"/>
</dbReference>
<evidence type="ECO:0000256" key="3">
    <source>
        <dbReference type="PROSITE-ProRule" id="PRU00023"/>
    </source>
</evidence>
<evidence type="ECO:0000256" key="1">
    <source>
        <dbReference type="ARBA" id="ARBA00022737"/>
    </source>
</evidence>
<dbReference type="InterPro" id="IPR002110">
    <property type="entry name" value="Ankyrin_rpt"/>
</dbReference>
<dbReference type="InterPro" id="IPR036770">
    <property type="entry name" value="Ankyrin_rpt-contain_sf"/>
</dbReference>
<keyword evidence="6" id="KW-1185">Reference proteome</keyword>
<dbReference type="Gene3D" id="1.25.40.20">
    <property type="entry name" value="Ankyrin repeat-containing domain"/>
    <property type="match status" value="1"/>
</dbReference>
<organism evidence="5 6">
    <name type="scientific">Pochonia chlamydosporia 170</name>
    <dbReference type="NCBI Taxonomy" id="1380566"/>
    <lineage>
        <taxon>Eukaryota</taxon>
        <taxon>Fungi</taxon>
        <taxon>Dikarya</taxon>
        <taxon>Ascomycota</taxon>
        <taxon>Pezizomycotina</taxon>
        <taxon>Sordariomycetes</taxon>
        <taxon>Hypocreomycetidae</taxon>
        <taxon>Hypocreales</taxon>
        <taxon>Clavicipitaceae</taxon>
        <taxon>Pochonia</taxon>
    </lineage>
</organism>
<dbReference type="OrthoDB" id="4893149at2759"/>
<accession>A0A179F9P4</accession>
<protein>
    <submittedName>
        <fullName evidence="5">Ankyrin repeats (Many copies) domain-containing protein</fullName>
    </submittedName>
</protein>
<dbReference type="Pfam" id="PF12796">
    <property type="entry name" value="Ank_2"/>
    <property type="match status" value="1"/>
</dbReference>
<evidence type="ECO:0000256" key="4">
    <source>
        <dbReference type="SAM" id="MobiDB-lite"/>
    </source>
</evidence>
<dbReference type="RefSeq" id="XP_018139876.1">
    <property type="nucleotide sequence ID" value="XM_018294372.1"/>
</dbReference>
<evidence type="ECO:0000256" key="2">
    <source>
        <dbReference type="ARBA" id="ARBA00023043"/>
    </source>
</evidence>
<dbReference type="SUPFAM" id="SSF48403">
    <property type="entry name" value="Ankyrin repeat"/>
    <property type="match status" value="1"/>
</dbReference>
<dbReference type="PANTHER" id="PTHR24171">
    <property type="entry name" value="ANKYRIN REPEAT DOMAIN-CONTAINING PROTEIN 39-RELATED"/>
    <property type="match status" value="1"/>
</dbReference>
<gene>
    <name evidence="5" type="ORF">VFPPC_16619</name>
</gene>
<keyword evidence="1" id="KW-0677">Repeat</keyword>
<dbReference type="PROSITE" id="PS50088">
    <property type="entry name" value="ANK_REPEAT"/>
    <property type="match status" value="1"/>
</dbReference>
<dbReference type="GeneID" id="28858366"/>
<comment type="caution">
    <text evidence="5">The sequence shown here is derived from an EMBL/GenBank/DDBJ whole genome shotgun (WGS) entry which is preliminary data.</text>
</comment>
<feature type="repeat" description="ANK" evidence="3">
    <location>
        <begin position="69"/>
        <end position="101"/>
    </location>
</feature>
<evidence type="ECO:0000313" key="5">
    <source>
        <dbReference type="EMBL" id="OAQ62172.1"/>
    </source>
</evidence>
<name>A0A179F9P4_METCM</name>